<evidence type="ECO:0000313" key="3">
    <source>
        <dbReference type="EMBL" id="MCA9381979.1"/>
    </source>
</evidence>
<dbReference type="CDD" id="cd00093">
    <property type="entry name" value="HTH_XRE"/>
    <property type="match status" value="1"/>
</dbReference>
<dbReference type="PANTHER" id="PTHR46558:SF11">
    <property type="entry name" value="HTH-TYPE TRANSCRIPTIONAL REGULATOR XRE"/>
    <property type="match status" value="1"/>
</dbReference>
<dbReference type="SMART" id="SM00530">
    <property type="entry name" value="HTH_XRE"/>
    <property type="match status" value="1"/>
</dbReference>
<proteinExistence type="predicted"/>
<name>A0A955L326_9BACT</name>
<reference evidence="3" key="2">
    <citation type="journal article" date="2021" name="Microbiome">
        <title>Successional dynamics and alternative stable states in a saline activated sludge microbial community over 9 years.</title>
        <authorList>
            <person name="Wang Y."/>
            <person name="Ye J."/>
            <person name="Ju F."/>
            <person name="Liu L."/>
            <person name="Boyd J.A."/>
            <person name="Deng Y."/>
            <person name="Parks D.H."/>
            <person name="Jiang X."/>
            <person name="Yin X."/>
            <person name="Woodcroft B.J."/>
            <person name="Tyson G.W."/>
            <person name="Hugenholtz P."/>
            <person name="Polz M.F."/>
            <person name="Zhang T."/>
        </authorList>
    </citation>
    <scope>NUCLEOTIDE SEQUENCE</scope>
    <source>
        <strain evidence="3">HKST-UBA10</strain>
    </source>
</reference>
<dbReference type="Gene3D" id="1.10.260.40">
    <property type="entry name" value="lambda repressor-like DNA-binding domains"/>
    <property type="match status" value="1"/>
</dbReference>
<evidence type="ECO:0000259" key="2">
    <source>
        <dbReference type="PROSITE" id="PS50943"/>
    </source>
</evidence>
<dbReference type="SUPFAM" id="SSF47413">
    <property type="entry name" value="lambda repressor-like DNA-binding domains"/>
    <property type="match status" value="1"/>
</dbReference>
<dbReference type="AlphaFoldDB" id="A0A955L326"/>
<dbReference type="PROSITE" id="PS50943">
    <property type="entry name" value="HTH_CROC1"/>
    <property type="match status" value="1"/>
</dbReference>
<dbReference type="PANTHER" id="PTHR46558">
    <property type="entry name" value="TRACRIPTIONAL REGULATORY PROTEIN-RELATED-RELATED"/>
    <property type="match status" value="1"/>
</dbReference>
<evidence type="ECO:0000313" key="4">
    <source>
        <dbReference type="Proteomes" id="UP000782843"/>
    </source>
</evidence>
<dbReference type="GO" id="GO:0003677">
    <property type="term" value="F:DNA binding"/>
    <property type="evidence" value="ECO:0007669"/>
    <property type="project" value="UniProtKB-KW"/>
</dbReference>
<organism evidence="3 4">
    <name type="scientific">Candidatus Dojkabacteria bacterium</name>
    <dbReference type="NCBI Taxonomy" id="2099670"/>
    <lineage>
        <taxon>Bacteria</taxon>
        <taxon>Candidatus Dojkabacteria</taxon>
    </lineage>
</organism>
<dbReference type="Gene3D" id="3.30.450.180">
    <property type="match status" value="1"/>
</dbReference>
<gene>
    <name evidence="3" type="ORF">KC660_01070</name>
</gene>
<feature type="domain" description="HTH cro/C1-type" evidence="2">
    <location>
        <begin position="12"/>
        <end position="66"/>
    </location>
</feature>
<protein>
    <submittedName>
        <fullName evidence="3">Helix-turn-helix transcriptional regulator</fullName>
    </submittedName>
</protein>
<dbReference type="Pfam" id="PF01381">
    <property type="entry name" value="HTH_3"/>
    <property type="match status" value="1"/>
</dbReference>
<evidence type="ECO:0000256" key="1">
    <source>
        <dbReference type="ARBA" id="ARBA00023125"/>
    </source>
</evidence>
<sequence length="262" mass="31093">MSEKYPTLGEKIRMFRKRAGISQSNLELEIDASFGSLSRIENDQTNPTKETLMKIAKVLNLREDEISYLFQIRDPEISEEDIENIIKVSDKLFEEIKVPAYVCDYRQRIWNANQVIYSLLDLKSDFINENRGVSIDSLLFDRTLPIYNMLTDSKREQLLKQQILKTKRMLSMYQSESWFREVEKNQNRFQKYKHLWESIDVNDDQDVVYGRGFIYFTVNNSDLEFAINQSILFLDPRFLIVEYFPNSMNTFSYICNIQIQSS</sequence>
<comment type="caution">
    <text evidence="3">The sequence shown here is derived from an EMBL/GenBank/DDBJ whole genome shotgun (WGS) entry which is preliminary data.</text>
</comment>
<keyword evidence="1" id="KW-0238">DNA-binding</keyword>
<dbReference type="InterPro" id="IPR001387">
    <property type="entry name" value="Cro/C1-type_HTH"/>
</dbReference>
<dbReference type="Proteomes" id="UP000782843">
    <property type="component" value="Unassembled WGS sequence"/>
</dbReference>
<dbReference type="EMBL" id="JAGQLG010000035">
    <property type="protein sequence ID" value="MCA9381979.1"/>
    <property type="molecule type" value="Genomic_DNA"/>
</dbReference>
<reference evidence="3" key="1">
    <citation type="submission" date="2020-04" db="EMBL/GenBank/DDBJ databases">
        <authorList>
            <person name="Zhang T."/>
        </authorList>
    </citation>
    <scope>NUCLEOTIDE SEQUENCE</scope>
    <source>
        <strain evidence="3">HKST-UBA10</strain>
    </source>
</reference>
<dbReference type="InterPro" id="IPR010982">
    <property type="entry name" value="Lambda_DNA-bd_dom_sf"/>
</dbReference>
<accession>A0A955L326</accession>